<dbReference type="EMBL" id="AWUE01023591">
    <property type="protein sequence ID" value="OMO53272.1"/>
    <property type="molecule type" value="Genomic_DNA"/>
</dbReference>
<evidence type="ECO:0000313" key="2">
    <source>
        <dbReference type="Proteomes" id="UP000187203"/>
    </source>
</evidence>
<accession>A0A1R3G5C0</accession>
<evidence type="ECO:0000313" key="1">
    <source>
        <dbReference type="EMBL" id="OMO53272.1"/>
    </source>
</evidence>
<comment type="caution">
    <text evidence="1">The sequence shown here is derived from an EMBL/GenBank/DDBJ whole genome shotgun (WGS) entry which is preliminary data.</text>
</comment>
<proteinExistence type="predicted"/>
<keyword evidence="2" id="KW-1185">Reference proteome</keyword>
<dbReference type="AlphaFoldDB" id="A0A1R3G5C0"/>
<dbReference type="Proteomes" id="UP000187203">
    <property type="component" value="Unassembled WGS sequence"/>
</dbReference>
<gene>
    <name evidence="1" type="ORF">COLO4_36794</name>
</gene>
<protein>
    <submittedName>
        <fullName evidence="1">Uncharacterized protein</fullName>
    </submittedName>
</protein>
<name>A0A1R3G5C0_9ROSI</name>
<reference evidence="2" key="1">
    <citation type="submission" date="2013-09" db="EMBL/GenBank/DDBJ databases">
        <title>Corchorus olitorius genome sequencing.</title>
        <authorList>
            <person name="Alam M."/>
            <person name="Haque M.S."/>
            <person name="Islam M.S."/>
            <person name="Emdad E.M."/>
            <person name="Islam M.M."/>
            <person name="Ahmed B."/>
            <person name="Halim A."/>
            <person name="Hossen Q.M.M."/>
            <person name="Hossain M.Z."/>
            <person name="Ahmed R."/>
            <person name="Khan M.M."/>
            <person name="Islam R."/>
            <person name="Rashid M.M."/>
            <person name="Khan S.A."/>
            <person name="Rahman M.S."/>
            <person name="Alam M."/>
            <person name="Yahiya A.S."/>
            <person name="Khan M.S."/>
            <person name="Azam M.S."/>
            <person name="Haque T."/>
            <person name="Lashkar M.Z.H."/>
            <person name="Akhand A.I."/>
            <person name="Morshed G."/>
            <person name="Roy S."/>
            <person name="Uddin K.S."/>
            <person name="Rabeya T."/>
            <person name="Hossain A.S."/>
            <person name="Chowdhury A."/>
            <person name="Snigdha A.R."/>
            <person name="Mortoza M.S."/>
            <person name="Matin S.A."/>
            <person name="Hoque S.M.E."/>
            <person name="Islam M.K."/>
            <person name="Roy D.K."/>
            <person name="Haider R."/>
            <person name="Moosa M.M."/>
            <person name="Elias S.M."/>
            <person name="Hasan A.M."/>
            <person name="Jahan S."/>
            <person name="Shafiuddin M."/>
            <person name="Mahmood N."/>
            <person name="Shommy N.S."/>
        </authorList>
    </citation>
    <scope>NUCLEOTIDE SEQUENCE [LARGE SCALE GENOMIC DNA]</scope>
    <source>
        <strain evidence="2">cv. O-4</strain>
    </source>
</reference>
<organism evidence="1 2">
    <name type="scientific">Corchorus olitorius</name>
    <dbReference type="NCBI Taxonomy" id="93759"/>
    <lineage>
        <taxon>Eukaryota</taxon>
        <taxon>Viridiplantae</taxon>
        <taxon>Streptophyta</taxon>
        <taxon>Embryophyta</taxon>
        <taxon>Tracheophyta</taxon>
        <taxon>Spermatophyta</taxon>
        <taxon>Magnoliopsida</taxon>
        <taxon>eudicotyledons</taxon>
        <taxon>Gunneridae</taxon>
        <taxon>Pentapetalae</taxon>
        <taxon>rosids</taxon>
        <taxon>malvids</taxon>
        <taxon>Malvales</taxon>
        <taxon>Malvaceae</taxon>
        <taxon>Grewioideae</taxon>
        <taxon>Apeibeae</taxon>
        <taxon>Corchorus</taxon>
    </lineage>
</organism>
<sequence>MSHGLFALRTEFPFYPSRLLEVDQSSSSIWDLSLSEGDSG</sequence>